<dbReference type="OrthoDB" id="687918at2759"/>
<evidence type="ECO:0000256" key="3">
    <source>
        <dbReference type="ARBA" id="ARBA00023085"/>
    </source>
</evidence>
<evidence type="ECO:0000256" key="1">
    <source>
        <dbReference type="ARBA" id="ARBA00005184"/>
    </source>
</evidence>
<dbReference type="GO" id="GO:0045490">
    <property type="term" value="P:pectin catabolic process"/>
    <property type="evidence" value="ECO:0007669"/>
    <property type="project" value="UniProtKB-UniPathway"/>
</dbReference>
<evidence type="ECO:0000259" key="4">
    <source>
        <dbReference type="Pfam" id="PF01095"/>
    </source>
</evidence>
<reference evidence="5 6" key="1">
    <citation type="journal article" date="2020" name="Nat. Food">
        <title>A phased Vanilla planifolia genome enables genetic improvement of flavour and production.</title>
        <authorList>
            <person name="Hasing T."/>
            <person name="Tang H."/>
            <person name="Brym M."/>
            <person name="Khazi F."/>
            <person name="Huang T."/>
            <person name="Chambers A.H."/>
        </authorList>
    </citation>
    <scope>NUCLEOTIDE SEQUENCE [LARGE SCALE GENOMIC DNA]</scope>
    <source>
        <tissue evidence="5">Leaf</tissue>
    </source>
</reference>
<dbReference type="InterPro" id="IPR012334">
    <property type="entry name" value="Pectin_lyas_fold"/>
</dbReference>
<protein>
    <recommendedName>
        <fullName evidence="4">Pectinesterase catalytic domain-containing protein</fullName>
    </recommendedName>
</protein>
<proteinExistence type="predicted"/>
<dbReference type="EMBL" id="JADCNM010000012">
    <property type="protein sequence ID" value="KAG0460085.1"/>
    <property type="molecule type" value="Genomic_DNA"/>
</dbReference>
<comment type="caution">
    <text evidence="5">The sequence shown here is derived from an EMBL/GenBank/DDBJ whole genome shotgun (WGS) entry which is preliminary data.</text>
</comment>
<keyword evidence="3" id="KW-0063">Aspartyl esterase</keyword>
<dbReference type="InterPro" id="IPR000070">
    <property type="entry name" value="Pectinesterase_cat"/>
</dbReference>
<dbReference type="UniPathway" id="UPA00545">
    <property type="reaction ID" value="UER00823"/>
</dbReference>
<comment type="pathway">
    <text evidence="1">Glycan metabolism; pectin degradation; 2-dehydro-3-deoxy-D-gluconate from pectin: step 1/5.</text>
</comment>
<dbReference type="SUPFAM" id="SSF51126">
    <property type="entry name" value="Pectin lyase-like"/>
    <property type="match status" value="1"/>
</dbReference>
<dbReference type="AlphaFoldDB" id="A0A835PTP4"/>
<evidence type="ECO:0000313" key="6">
    <source>
        <dbReference type="Proteomes" id="UP000639772"/>
    </source>
</evidence>
<dbReference type="PANTHER" id="PTHR31707">
    <property type="entry name" value="PECTINESTERASE"/>
    <property type="match status" value="1"/>
</dbReference>
<dbReference type="InterPro" id="IPR011050">
    <property type="entry name" value="Pectin_lyase_fold/virulence"/>
</dbReference>
<gene>
    <name evidence="5" type="ORF">HPP92_023213</name>
</gene>
<dbReference type="GO" id="GO:0042545">
    <property type="term" value="P:cell wall modification"/>
    <property type="evidence" value="ECO:0007669"/>
    <property type="project" value="InterPro"/>
</dbReference>
<keyword evidence="2" id="KW-0378">Hydrolase</keyword>
<dbReference type="Proteomes" id="UP000639772">
    <property type="component" value="Chromosome 12"/>
</dbReference>
<dbReference type="Gene3D" id="2.160.20.10">
    <property type="entry name" value="Single-stranded right-handed beta-helix, Pectin lyase-like"/>
    <property type="match status" value="1"/>
</dbReference>
<evidence type="ECO:0000256" key="2">
    <source>
        <dbReference type="ARBA" id="ARBA00022801"/>
    </source>
</evidence>
<feature type="domain" description="Pectinesterase catalytic" evidence="4">
    <location>
        <begin position="1"/>
        <end position="70"/>
    </location>
</feature>
<dbReference type="GO" id="GO:0030599">
    <property type="term" value="F:pectinesterase activity"/>
    <property type="evidence" value="ECO:0007669"/>
    <property type="project" value="InterPro"/>
</dbReference>
<sequence length="84" mass="8792">MKTNIGSLIDPAGWLEWSGDFALGTLYYGEYMNTGTGSATSGRVKWSGYHVITSASEAGKFTAGSFLSGDSWIPASGVPYTSGL</sequence>
<evidence type="ECO:0000313" key="5">
    <source>
        <dbReference type="EMBL" id="KAG0460085.1"/>
    </source>
</evidence>
<organism evidence="5 6">
    <name type="scientific">Vanilla planifolia</name>
    <name type="common">Vanilla</name>
    <dbReference type="NCBI Taxonomy" id="51239"/>
    <lineage>
        <taxon>Eukaryota</taxon>
        <taxon>Viridiplantae</taxon>
        <taxon>Streptophyta</taxon>
        <taxon>Embryophyta</taxon>
        <taxon>Tracheophyta</taxon>
        <taxon>Spermatophyta</taxon>
        <taxon>Magnoliopsida</taxon>
        <taxon>Liliopsida</taxon>
        <taxon>Asparagales</taxon>
        <taxon>Orchidaceae</taxon>
        <taxon>Vanilloideae</taxon>
        <taxon>Vanilleae</taxon>
        <taxon>Vanilla</taxon>
    </lineage>
</organism>
<dbReference type="Pfam" id="PF01095">
    <property type="entry name" value="Pectinesterase"/>
    <property type="match status" value="1"/>
</dbReference>
<name>A0A835PTP4_VANPL</name>
<accession>A0A835PTP4</accession>